<name>A0AAD7A2M2_9AGAR</name>
<gene>
    <name evidence="1" type="ORF">DFH08DRAFT_808464</name>
</gene>
<proteinExistence type="predicted"/>
<protein>
    <submittedName>
        <fullName evidence="1">Uncharacterized protein</fullName>
    </submittedName>
</protein>
<dbReference type="Proteomes" id="UP001218218">
    <property type="component" value="Unassembled WGS sequence"/>
</dbReference>
<evidence type="ECO:0000313" key="1">
    <source>
        <dbReference type="EMBL" id="KAJ7347682.1"/>
    </source>
</evidence>
<keyword evidence="2" id="KW-1185">Reference proteome</keyword>
<organism evidence="1 2">
    <name type="scientific">Mycena albidolilacea</name>
    <dbReference type="NCBI Taxonomy" id="1033008"/>
    <lineage>
        <taxon>Eukaryota</taxon>
        <taxon>Fungi</taxon>
        <taxon>Dikarya</taxon>
        <taxon>Basidiomycota</taxon>
        <taxon>Agaricomycotina</taxon>
        <taxon>Agaricomycetes</taxon>
        <taxon>Agaricomycetidae</taxon>
        <taxon>Agaricales</taxon>
        <taxon>Marasmiineae</taxon>
        <taxon>Mycenaceae</taxon>
        <taxon>Mycena</taxon>
    </lineage>
</organism>
<dbReference type="EMBL" id="JARIHO010000018">
    <property type="protein sequence ID" value="KAJ7347682.1"/>
    <property type="molecule type" value="Genomic_DNA"/>
</dbReference>
<dbReference type="AlphaFoldDB" id="A0AAD7A2M2"/>
<sequence>MADIQTTPAASSLAAELSENTPLSPAEELTALRFKVSSLTKLVLDLTRLCIEINDDVPHIVKSHVDTVVAKVASKFYHSAALVPDELEALFPAGYGDNIAWHVMCIGRRPGLYASSPDADDQVRGVPGQSRKTKDSRREALLYYRAQYELGECAHISEARPASQIDVKVVTAGP</sequence>
<evidence type="ECO:0000313" key="2">
    <source>
        <dbReference type="Proteomes" id="UP001218218"/>
    </source>
</evidence>
<comment type="caution">
    <text evidence="1">The sequence shown here is derived from an EMBL/GenBank/DDBJ whole genome shotgun (WGS) entry which is preliminary data.</text>
</comment>
<reference evidence="1" key="1">
    <citation type="submission" date="2023-03" db="EMBL/GenBank/DDBJ databases">
        <title>Massive genome expansion in bonnet fungi (Mycena s.s.) driven by repeated elements and novel gene families across ecological guilds.</title>
        <authorList>
            <consortium name="Lawrence Berkeley National Laboratory"/>
            <person name="Harder C.B."/>
            <person name="Miyauchi S."/>
            <person name="Viragh M."/>
            <person name="Kuo A."/>
            <person name="Thoen E."/>
            <person name="Andreopoulos B."/>
            <person name="Lu D."/>
            <person name="Skrede I."/>
            <person name="Drula E."/>
            <person name="Henrissat B."/>
            <person name="Morin E."/>
            <person name="Kohler A."/>
            <person name="Barry K."/>
            <person name="LaButti K."/>
            <person name="Morin E."/>
            <person name="Salamov A."/>
            <person name="Lipzen A."/>
            <person name="Mereny Z."/>
            <person name="Hegedus B."/>
            <person name="Baldrian P."/>
            <person name="Stursova M."/>
            <person name="Weitz H."/>
            <person name="Taylor A."/>
            <person name="Grigoriev I.V."/>
            <person name="Nagy L.G."/>
            <person name="Martin F."/>
            <person name="Kauserud H."/>
        </authorList>
    </citation>
    <scope>NUCLEOTIDE SEQUENCE</scope>
    <source>
        <strain evidence="1">CBHHK002</strain>
    </source>
</reference>
<accession>A0AAD7A2M2</accession>